<feature type="compositionally biased region" description="Basic residues" evidence="5">
    <location>
        <begin position="879"/>
        <end position="891"/>
    </location>
</feature>
<feature type="region of interest" description="Disordered" evidence="5">
    <location>
        <begin position="918"/>
        <end position="976"/>
    </location>
</feature>
<feature type="compositionally biased region" description="Basic and acidic residues" evidence="5">
    <location>
        <begin position="543"/>
        <end position="555"/>
    </location>
</feature>
<evidence type="ECO:0000313" key="7">
    <source>
        <dbReference type="EMBL" id="EEB12164.1"/>
    </source>
</evidence>
<feature type="compositionally biased region" description="Polar residues" evidence="5">
    <location>
        <begin position="861"/>
        <end position="875"/>
    </location>
</feature>
<feature type="compositionally biased region" description="Basic and acidic residues" evidence="5">
    <location>
        <begin position="616"/>
        <end position="625"/>
    </location>
</feature>
<dbReference type="InParanoid" id="E0VFK8"/>
<feature type="region of interest" description="Disordered" evidence="5">
    <location>
        <begin position="804"/>
        <end position="905"/>
    </location>
</feature>
<keyword evidence="1" id="KW-0597">Phosphoprotein</keyword>
<dbReference type="Gene3D" id="3.30.40.10">
    <property type="entry name" value="Zinc/RING finger domain, C3HC4 (zinc finger)"/>
    <property type="match status" value="1"/>
</dbReference>
<dbReference type="GO" id="GO:0008270">
    <property type="term" value="F:zinc ion binding"/>
    <property type="evidence" value="ECO:0007669"/>
    <property type="project" value="UniProtKB-KW"/>
</dbReference>
<organism>
    <name type="scientific">Pediculus humanus subsp. corporis</name>
    <name type="common">Body louse</name>
    <dbReference type="NCBI Taxonomy" id="121224"/>
    <lineage>
        <taxon>Eukaryota</taxon>
        <taxon>Metazoa</taxon>
        <taxon>Ecdysozoa</taxon>
        <taxon>Arthropoda</taxon>
        <taxon>Hexapoda</taxon>
        <taxon>Insecta</taxon>
        <taxon>Pterygota</taxon>
        <taxon>Neoptera</taxon>
        <taxon>Paraneoptera</taxon>
        <taxon>Psocodea</taxon>
        <taxon>Troctomorpha</taxon>
        <taxon>Phthiraptera</taxon>
        <taxon>Anoplura</taxon>
        <taxon>Pediculidae</taxon>
        <taxon>Pediculus</taxon>
    </lineage>
</organism>
<proteinExistence type="predicted"/>
<keyword evidence="9" id="KW-1185">Reference proteome</keyword>
<evidence type="ECO:0000256" key="4">
    <source>
        <dbReference type="ARBA" id="ARBA00022833"/>
    </source>
</evidence>
<gene>
    <name evidence="8" type="primary">8236554</name>
    <name evidence="7" type="ORF">Phum_PHUM160590</name>
</gene>
<evidence type="ECO:0000259" key="6">
    <source>
        <dbReference type="PROSITE" id="PS51805"/>
    </source>
</evidence>
<dbReference type="STRING" id="121224.E0VFK8"/>
<feature type="compositionally biased region" description="Low complexity" evidence="5">
    <location>
        <begin position="895"/>
        <end position="905"/>
    </location>
</feature>
<feature type="compositionally biased region" description="Basic and acidic residues" evidence="5">
    <location>
        <begin position="918"/>
        <end position="936"/>
    </location>
</feature>
<feature type="region of interest" description="Disordered" evidence="5">
    <location>
        <begin position="594"/>
        <end position="646"/>
    </location>
</feature>
<dbReference type="GO" id="GO:0006357">
    <property type="term" value="P:regulation of transcription by RNA polymerase II"/>
    <property type="evidence" value="ECO:0007669"/>
    <property type="project" value="TreeGrafter"/>
</dbReference>
<feature type="region of interest" description="Disordered" evidence="5">
    <location>
        <begin position="537"/>
        <end position="573"/>
    </location>
</feature>
<dbReference type="AlphaFoldDB" id="E0VFK8"/>
<dbReference type="EnsemblMetazoa" id="PHUM160590-RA">
    <property type="protein sequence ID" value="PHUM160590-PA"/>
    <property type="gene ID" value="PHUM160590"/>
</dbReference>
<feature type="compositionally biased region" description="Polar residues" evidence="5">
    <location>
        <begin position="629"/>
        <end position="638"/>
    </location>
</feature>
<dbReference type="EMBL" id="DS235115">
    <property type="protein sequence ID" value="EEB12164.1"/>
    <property type="molecule type" value="Genomic_DNA"/>
</dbReference>
<dbReference type="HOGENOM" id="CLU_271190_0_0_1"/>
<dbReference type="PANTHER" id="PTHR14955:SF4">
    <property type="entry name" value="PHD-TYPE DOMAIN-CONTAINING PROTEIN"/>
    <property type="match status" value="1"/>
</dbReference>
<feature type="compositionally biased region" description="Basic and acidic residues" evidence="5">
    <location>
        <begin position="804"/>
        <end position="825"/>
    </location>
</feature>
<reference evidence="7" key="1">
    <citation type="submission" date="2007-04" db="EMBL/GenBank/DDBJ databases">
        <title>Annotation of Pediculus humanus corporis strain USDA.</title>
        <authorList>
            <person name="Kirkness E."/>
            <person name="Hannick L."/>
            <person name="Hass B."/>
            <person name="Bruggner R."/>
            <person name="Lawson D."/>
            <person name="Bidwell S."/>
            <person name="Joardar V."/>
            <person name="Caler E."/>
            <person name="Walenz B."/>
            <person name="Inman J."/>
            <person name="Schobel S."/>
            <person name="Galinsky K."/>
            <person name="Amedeo P."/>
            <person name="Strausberg R."/>
        </authorList>
    </citation>
    <scope>NUCLEOTIDE SEQUENCE</scope>
    <source>
        <strain evidence="7">USDA</strain>
    </source>
</reference>
<protein>
    <submittedName>
        <fullName evidence="7 8">Golgin IMH1, putative</fullName>
    </submittedName>
</protein>
<name>E0VFK8_PEDHC</name>
<dbReference type="Proteomes" id="UP000009046">
    <property type="component" value="Unassembled WGS sequence"/>
</dbReference>
<dbReference type="GO" id="GO:0005634">
    <property type="term" value="C:nucleus"/>
    <property type="evidence" value="ECO:0007669"/>
    <property type="project" value="TreeGrafter"/>
</dbReference>
<dbReference type="InterPro" id="IPR052440">
    <property type="entry name" value="Trans_Reg/Chrom_Remod"/>
</dbReference>
<accession>E0VFK8</accession>
<evidence type="ECO:0000256" key="3">
    <source>
        <dbReference type="ARBA" id="ARBA00022771"/>
    </source>
</evidence>
<dbReference type="PANTHER" id="PTHR14955">
    <property type="entry name" value="RETINOIC ACID INDUCED 1/TRANSCRIPTION FACTOR 20"/>
    <property type="match status" value="1"/>
</dbReference>
<dbReference type="eggNOG" id="KOG1084">
    <property type="taxonomic scope" value="Eukaryota"/>
</dbReference>
<dbReference type="RefSeq" id="XP_002424902.1">
    <property type="nucleotide sequence ID" value="XM_002424857.1"/>
</dbReference>
<dbReference type="PROSITE" id="PS51805">
    <property type="entry name" value="EPHD"/>
    <property type="match status" value="1"/>
</dbReference>
<dbReference type="InterPro" id="IPR034732">
    <property type="entry name" value="EPHD"/>
</dbReference>
<evidence type="ECO:0000256" key="2">
    <source>
        <dbReference type="ARBA" id="ARBA00022723"/>
    </source>
</evidence>
<evidence type="ECO:0000313" key="8">
    <source>
        <dbReference type="EnsemblMetazoa" id="PHUM160590-PA"/>
    </source>
</evidence>
<keyword evidence="2" id="KW-0479">Metal-binding</keyword>
<keyword evidence="4" id="KW-0862">Zinc</keyword>
<evidence type="ECO:0000256" key="5">
    <source>
        <dbReference type="SAM" id="MobiDB-lite"/>
    </source>
</evidence>
<evidence type="ECO:0000313" key="9">
    <source>
        <dbReference type="Proteomes" id="UP000009046"/>
    </source>
</evidence>
<sequence length="1197" mass="134995">MIYKRDCVTTPSGVCHTSLAGPTSEEYSFNLATTPSSTNLVEQTLSETIQSSQFVQNFSNIGHSKNQVSTSSNCFNSNSDICPITISKTISSLNSYNNSSEFSSNCSDFSYSTLNFTSNSNFSSGKHLNNISNNNIFEEIPDSSAVLKNLYKNRQVSSILFQEDVKNISKEQSSLYNCPKVAKTNSNSNSKPNSNQINFLNSFNSHFKNKQDQDSADLSTESFSKTKKDHDVNIWPSKLLKEDDPEINVNIEDWQHFISKHLTKIKQNSESNQDILTDSFLQFLQKKTEEKNCQDSIIYEGGETDQLSISLTNKNKSEEETIFKKKEFIEESKLMNDFISKILLEKEEKKFKFSDERKKSIRKEILDDFNNDLDEKIKRDAMSQYQEDKTHHKRSSNYNEINQWEFLNQQGIQNPGNHPRRGPFSFGGSSQAHSLGWNPVGMGMPRQTNPYYSNPHSNMMPAHAHTEYRYNQWNASNQKNLPNIHNAHSQNTILPQSRLDIKHHSDIFNSMSEYAMAGGATTDLSKLRNSPRDLMIRSQSTDKSSKSGIHSDHRNTISPTIKNSTVRPSLSAHQKTVISNPLSDLQMLVTNQKNDNQPLKSDSYQQESVDLSAHSDLSKSKESAVKKVTLNTSASENSTDQKECNPPISLKTIRNQIEISEKPVKLVSKNSEKCTESEISSSSRINNIAKNDLSSLNSKDRINTNISKNIAESIKNAEVCKETSVIVEKSKNLTVSSVRNKEGIPKNLEIITINPSSNEKELKSCIVEELPNDSESKMKRMEPDEKKEEILKVENLKNEITIKTSEKCETADSEKISNGKRKAADEESGGTTNKKTVLEVVESQLVEKTIESNEDNPDLPTVTSTSAEVKTPNSETLKKTPKKKPSKKSKNFRVSSAQSSSSDSQFFNKKFRTSLTKDDNKKKLKKSFNDSMDRRGPILHLEGSRDSPSSVTVINFPKGDDEDEKDKSTLKKQTLSLSRPKHLNELDYRGKCKNGLFSSTLSSRYDAHTTDYTWICVFCKKGPHFNALGDLFGPYIVSKEENTSMCDFSGDEKDISDAQKRGGRNKTSLRSNNMVEHFQKMSKKLRRAQSTDSCLIGMTVISDDQTDQLRYEVWVHEQCAVWSPNVCLVGSRIIGMQEAIWSSVKTMCSKCGSFGANIGCVFRNCPNRSHYHCAKENGWSLEQETFISTCQVHKPRS</sequence>
<dbReference type="GeneID" id="8236554"/>
<dbReference type="EMBL" id="AAZO01001873">
    <property type="status" value="NOT_ANNOTATED_CDS"/>
    <property type="molecule type" value="Genomic_DNA"/>
</dbReference>
<dbReference type="InterPro" id="IPR013083">
    <property type="entry name" value="Znf_RING/FYVE/PHD"/>
</dbReference>
<feature type="compositionally biased region" description="Polar residues" evidence="5">
    <location>
        <begin position="594"/>
        <end position="609"/>
    </location>
</feature>
<dbReference type="VEuPathDB" id="VectorBase:PHUM160590"/>
<dbReference type="KEGG" id="phu:Phum_PHUM160590"/>
<feature type="compositionally biased region" description="Polar residues" evidence="5">
    <location>
        <begin position="556"/>
        <end position="573"/>
    </location>
</feature>
<reference evidence="7" key="2">
    <citation type="submission" date="2007-04" db="EMBL/GenBank/DDBJ databases">
        <title>The genome of the human body louse.</title>
        <authorList>
            <consortium name="The Human Body Louse Genome Consortium"/>
            <person name="Kirkness E."/>
            <person name="Walenz B."/>
            <person name="Hass B."/>
            <person name="Bruggner R."/>
            <person name="Strausberg R."/>
        </authorList>
    </citation>
    <scope>NUCLEOTIDE SEQUENCE</scope>
    <source>
        <strain evidence="7">USDA</strain>
    </source>
</reference>
<dbReference type="OrthoDB" id="10029243at2759"/>
<dbReference type="Pfam" id="PF13771">
    <property type="entry name" value="zf-HC5HC2H"/>
    <property type="match status" value="1"/>
</dbReference>
<dbReference type="CTD" id="8236554"/>
<reference evidence="8" key="3">
    <citation type="submission" date="2021-02" db="UniProtKB">
        <authorList>
            <consortium name="EnsemblMetazoa"/>
        </authorList>
    </citation>
    <scope>IDENTIFICATION</scope>
    <source>
        <strain evidence="8">USDA</strain>
    </source>
</reference>
<evidence type="ECO:0000256" key="1">
    <source>
        <dbReference type="ARBA" id="ARBA00022553"/>
    </source>
</evidence>
<feature type="domain" description="PHD-type" evidence="6">
    <location>
        <begin position="1091"/>
        <end position="1194"/>
    </location>
</feature>
<keyword evidence="3" id="KW-0863">Zinc-finger</keyword>